<proteinExistence type="predicted"/>
<organism evidence="1">
    <name type="scientific">marine metagenome</name>
    <dbReference type="NCBI Taxonomy" id="408172"/>
    <lineage>
        <taxon>unclassified sequences</taxon>
        <taxon>metagenomes</taxon>
        <taxon>ecological metagenomes</taxon>
    </lineage>
</organism>
<dbReference type="AlphaFoldDB" id="A0A382K864"/>
<feature type="non-terminal residue" evidence="1">
    <location>
        <position position="1"/>
    </location>
</feature>
<name>A0A382K864_9ZZZZ</name>
<sequence length="24" mass="2614">IKVNLNGGAKIILKVISIMNMNMV</sequence>
<evidence type="ECO:0000313" key="1">
    <source>
        <dbReference type="EMBL" id="SVC19723.1"/>
    </source>
</evidence>
<accession>A0A382K864</accession>
<gene>
    <name evidence="1" type="ORF">METZ01_LOCUS272577</name>
</gene>
<protein>
    <submittedName>
        <fullName evidence="1">Uncharacterized protein</fullName>
    </submittedName>
</protein>
<dbReference type="EMBL" id="UINC01078546">
    <property type="protein sequence ID" value="SVC19723.1"/>
    <property type="molecule type" value="Genomic_DNA"/>
</dbReference>
<reference evidence="1" key="1">
    <citation type="submission" date="2018-05" db="EMBL/GenBank/DDBJ databases">
        <authorList>
            <person name="Lanie J.A."/>
            <person name="Ng W.-L."/>
            <person name="Kazmierczak K.M."/>
            <person name="Andrzejewski T.M."/>
            <person name="Davidsen T.M."/>
            <person name="Wayne K.J."/>
            <person name="Tettelin H."/>
            <person name="Glass J.I."/>
            <person name="Rusch D."/>
            <person name="Podicherti R."/>
            <person name="Tsui H.-C.T."/>
            <person name="Winkler M.E."/>
        </authorList>
    </citation>
    <scope>NUCLEOTIDE SEQUENCE</scope>
</reference>